<dbReference type="AlphaFoldDB" id="A0A4C1ZVV8"/>
<evidence type="ECO:0000313" key="2">
    <source>
        <dbReference type="Proteomes" id="UP000299102"/>
    </source>
</evidence>
<sequence length="115" mass="13096">MYELRKLHFSPLKTGPKFRSWTNGRLGDVHLSTSPKVAWRVLPQISRSILQLSYIIGVQCKLSKSTEFSSLKLVYEKHLNKKLKRKWPRLSGRWSHGVGPFGRPPVAALNGKADT</sequence>
<name>A0A4C1ZVV8_EUMVA</name>
<reference evidence="1 2" key="1">
    <citation type="journal article" date="2019" name="Commun. Biol.">
        <title>The bagworm genome reveals a unique fibroin gene that provides high tensile strength.</title>
        <authorList>
            <person name="Kono N."/>
            <person name="Nakamura H."/>
            <person name="Ohtoshi R."/>
            <person name="Tomita M."/>
            <person name="Numata K."/>
            <person name="Arakawa K."/>
        </authorList>
    </citation>
    <scope>NUCLEOTIDE SEQUENCE [LARGE SCALE GENOMIC DNA]</scope>
</reference>
<gene>
    <name evidence="1" type="ORF">EVAR_64298_1</name>
</gene>
<proteinExistence type="predicted"/>
<evidence type="ECO:0000313" key="1">
    <source>
        <dbReference type="EMBL" id="GBP90717.1"/>
    </source>
</evidence>
<accession>A0A4C1ZVV8</accession>
<protein>
    <submittedName>
        <fullName evidence="1">Uncharacterized protein</fullName>
    </submittedName>
</protein>
<dbReference type="EMBL" id="BGZK01002106">
    <property type="protein sequence ID" value="GBP90717.1"/>
    <property type="molecule type" value="Genomic_DNA"/>
</dbReference>
<organism evidence="1 2">
    <name type="scientific">Eumeta variegata</name>
    <name type="common">Bagworm moth</name>
    <name type="synonym">Eumeta japonica</name>
    <dbReference type="NCBI Taxonomy" id="151549"/>
    <lineage>
        <taxon>Eukaryota</taxon>
        <taxon>Metazoa</taxon>
        <taxon>Ecdysozoa</taxon>
        <taxon>Arthropoda</taxon>
        <taxon>Hexapoda</taxon>
        <taxon>Insecta</taxon>
        <taxon>Pterygota</taxon>
        <taxon>Neoptera</taxon>
        <taxon>Endopterygota</taxon>
        <taxon>Lepidoptera</taxon>
        <taxon>Glossata</taxon>
        <taxon>Ditrysia</taxon>
        <taxon>Tineoidea</taxon>
        <taxon>Psychidae</taxon>
        <taxon>Oiketicinae</taxon>
        <taxon>Eumeta</taxon>
    </lineage>
</organism>
<comment type="caution">
    <text evidence="1">The sequence shown here is derived from an EMBL/GenBank/DDBJ whole genome shotgun (WGS) entry which is preliminary data.</text>
</comment>
<keyword evidence="2" id="KW-1185">Reference proteome</keyword>
<dbReference type="Proteomes" id="UP000299102">
    <property type="component" value="Unassembled WGS sequence"/>
</dbReference>